<dbReference type="RefSeq" id="WP_134356412.1">
    <property type="nucleotide sequence ID" value="NZ_CP038033.1"/>
</dbReference>
<reference evidence="1 2" key="1">
    <citation type="submission" date="2019-03" db="EMBL/GenBank/DDBJ databases">
        <title>The genome sequence of Nitrosococcus wardiae strain D1FHST reveals the archetypal metabolic capacity of ammonia-oxidizing Gammaproteobacteria.</title>
        <authorList>
            <person name="Wang L."/>
            <person name="Lim C.K."/>
            <person name="Hanson T.E."/>
            <person name="Dang H."/>
            <person name="Klotz M.G."/>
        </authorList>
    </citation>
    <scope>NUCLEOTIDE SEQUENCE [LARGE SCALE GENOMIC DNA]</scope>
    <source>
        <strain evidence="1 2">D1FHS</strain>
    </source>
</reference>
<dbReference type="OrthoDB" id="308644at2"/>
<keyword evidence="2" id="KW-1185">Reference proteome</keyword>
<accession>A0A4P7BVU6</accession>
<gene>
    <name evidence="1" type="ORF">E3U44_01900</name>
</gene>
<proteinExistence type="predicted"/>
<organism evidence="1 2">
    <name type="scientific">Nitrosococcus wardiae</name>
    <dbReference type="NCBI Taxonomy" id="1814290"/>
    <lineage>
        <taxon>Bacteria</taxon>
        <taxon>Pseudomonadati</taxon>
        <taxon>Pseudomonadota</taxon>
        <taxon>Gammaproteobacteria</taxon>
        <taxon>Chromatiales</taxon>
        <taxon>Chromatiaceae</taxon>
        <taxon>Nitrosococcus</taxon>
    </lineage>
</organism>
<sequence length="83" mass="9656">MGKHEKVMEKILQGASDSNIGFDDIRSMLLYLGFEERIRGSHHLYRRKGIEEKINLQRAGNKAKSYQVKQVREVILKYHLAGK</sequence>
<dbReference type="Proteomes" id="UP000294325">
    <property type="component" value="Chromosome"/>
</dbReference>
<name>A0A4P7BVU6_9GAMM</name>
<evidence type="ECO:0000313" key="2">
    <source>
        <dbReference type="Proteomes" id="UP000294325"/>
    </source>
</evidence>
<protein>
    <submittedName>
        <fullName evidence="1">Type II toxin-antitoxin system HicA family toxin</fullName>
    </submittedName>
</protein>
<dbReference type="AlphaFoldDB" id="A0A4P7BVU6"/>
<dbReference type="KEGG" id="nwr:E3U44_01900"/>
<evidence type="ECO:0000313" key="1">
    <source>
        <dbReference type="EMBL" id="QBQ53397.1"/>
    </source>
</evidence>
<dbReference type="EMBL" id="CP038033">
    <property type="protein sequence ID" value="QBQ53397.1"/>
    <property type="molecule type" value="Genomic_DNA"/>
</dbReference>